<evidence type="ECO:0000256" key="2">
    <source>
        <dbReference type="SAM" id="SignalP"/>
    </source>
</evidence>
<gene>
    <name evidence="3" type="ORF">LV89_01076</name>
</gene>
<organism evidence="3 4">
    <name type="scientific">Arcicella aurantiaca</name>
    <dbReference type="NCBI Taxonomy" id="591202"/>
    <lineage>
        <taxon>Bacteria</taxon>
        <taxon>Pseudomonadati</taxon>
        <taxon>Bacteroidota</taxon>
        <taxon>Cytophagia</taxon>
        <taxon>Cytophagales</taxon>
        <taxon>Flectobacillaceae</taxon>
        <taxon>Arcicella</taxon>
    </lineage>
</organism>
<feature type="transmembrane region" description="Helical" evidence="1">
    <location>
        <begin position="150"/>
        <end position="183"/>
    </location>
</feature>
<sequence length="186" mass="19862">MRSSKLILAIISILAIAQSCTHQKGYFTVVSQTHAVKSTIQPEVKPNVVPTVATVSETPSIESVKPTLVASNSEVVALENAVKNTKYEKEVKQFLAKVEQPSNEVKANTKVVKMNFAQKIIFKKLQKKMANTAKPSGFRDLSPFLKIGLILLGIGIVLAIFGLGVVGGLAAFIGLAFTILGLIGSV</sequence>
<keyword evidence="2" id="KW-0732">Signal</keyword>
<dbReference type="AlphaFoldDB" id="A0A316EHM1"/>
<feature type="signal peptide" evidence="2">
    <location>
        <begin position="1"/>
        <end position="17"/>
    </location>
</feature>
<comment type="caution">
    <text evidence="3">The sequence shown here is derived from an EMBL/GenBank/DDBJ whole genome shotgun (WGS) entry which is preliminary data.</text>
</comment>
<dbReference type="EMBL" id="QGGO01000004">
    <property type="protein sequence ID" value="PWK28293.1"/>
    <property type="molecule type" value="Genomic_DNA"/>
</dbReference>
<reference evidence="3 4" key="1">
    <citation type="submission" date="2018-05" db="EMBL/GenBank/DDBJ databases">
        <title>Genomic Encyclopedia of Archaeal and Bacterial Type Strains, Phase II (KMG-II): from individual species to whole genera.</title>
        <authorList>
            <person name="Goeker M."/>
        </authorList>
    </citation>
    <scope>NUCLEOTIDE SEQUENCE [LARGE SCALE GENOMIC DNA]</scope>
    <source>
        <strain evidence="3 4">DSM 22214</strain>
    </source>
</reference>
<keyword evidence="1" id="KW-0472">Membrane</keyword>
<keyword evidence="1" id="KW-1133">Transmembrane helix</keyword>
<accession>A0A316EHM1</accession>
<dbReference type="Proteomes" id="UP000245489">
    <property type="component" value="Unassembled WGS sequence"/>
</dbReference>
<evidence type="ECO:0000313" key="3">
    <source>
        <dbReference type="EMBL" id="PWK28293.1"/>
    </source>
</evidence>
<feature type="chain" id="PRO_5016284730" evidence="2">
    <location>
        <begin position="18"/>
        <end position="186"/>
    </location>
</feature>
<keyword evidence="1" id="KW-0812">Transmembrane</keyword>
<dbReference type="PROSITE" id="PS51257">
    <property type="entry name" value="PROKAR_LIPOPROTEIN"/>
    <property type="match status" value="1"/>
</dbReference>
<dbReference type="RefSeq" id="WP_109741848.1">
    <property type="nucleotide sequence ID" value="NZ_QGGO01000004.1"/>
</dbReference>
<keyword evidence="4" id="KW-1185">Reference proteome</keyword>
<evidence type="ECO:0000256" key="1">
    <source>
        <dbReference type="SAM" id="Phobius"/>
    </source>
</evidence>
<protein>
    <submittedName>
        <fullName evidence="3">Uncharacterized protein</fullName>
    </submittedName>
</protein>
<name>A0A316EHM1_9BACT</name>
<evidence type="ECO:0000313" key="4">
    <source>
        <dbReference type="Proteomes" id="UP000245489"/>
    </source>
</evidence>
<proteinExistence type="predicted"/>